<keyword evidence="3" id="KW-1185">Reference proteome</keyword>
<feature type="region of interest" description="Disordered" evidence="1">
    <location>
        <begin position="23"/>
        <end position="58"/>
    </location>
</feature>
<dbReference type="AlphaFoldDB" id="A0AB34H5U3"/>
<dbReference type="Proteomes" id="UP001159641">
    <property type="component" value="Unassembled WGS sequence"/>
</dbReference>
<comment type="caution">
    <text evidence="2">The sequence shown here is derived from an EMBL/GenBank/DDBJ whole genome shotgun (WGS) entry which is preliminary data.</text>
</comment>
<sequence>MATAVGVSARSWPLFQRLGPPEGSCRDPLLQGREGLRGAPRPHRTGAEETGQLPGLPLSGRLHWAARGALGRFPRQGKGVPARPGWREAAVSHRQGQALNKGWGLFLLSRAQSSQEETEAWLGPEVTHWTARRLSLQRRADWSWNLRDTPRRLHGRPLVACVISWASGRARAPASHSNGPISGRVALHVPFHSTSPSPPLHPPGSPPRPPRTPIGRPAERPLPNFGPQLAGRERARRTPRAVRADVTGRGTARGGREGARPVGGYKRAAVRARPA</sequence>
<name>A0AB34H5U3_ESCRO</name>
<evidence type="ECO:0000313" key="3">
    <source>
        <dbReference type="Proteomes" id="UP001159641"/>
    </source>
</evidence>
<evidence type="ECO:0000256" key="1">
    <source>
        <dbReference type="SAM" id="MobiDB-lite"/>
    </source>
</evidence>
<protein>
    <submittedName>
        <fullName evidence="2">Uncharacterized protein</fullName>
    </submittedName>
</protein>
<organism evidence="2 3">
    <name type="scientific">Eschrichtius robustus</name>
    <name type="common">California gray whale</name>
    <name type="synonym">Eschrichtius gibbosus</name>
    <dbReference type="NCBI Taxonomy" id="9764"/>
    <lineage>
        <taxon>Eukaryota</taxon>
        <taxon>Metazoa</taxon>
        <taxon>Chordata</taxon>
        <taxon>Craniata</taxon>
        <taxon>Vertebrata</taxon>
        <taxon>Euteleostomi</taxon>
        <taxon>Mammalia</taxon>
        <taxon>Eutheria</taxon>
        <taxon>Laurasiatheria</taxon>
        <taxon>Artiodactyla</taxon>
        <taxon>Whippomorpha</taxon>
        <taxon>Cetacea</taxon>
        <taxon>Mysticeti</taxon>
        <taxon>Eschrichtiidae</taxon>
        <taxon>Eschrichtius</taxon>
    </lineage>
</organism>
<proteinExistence type="predicted"/>
<evidence type="ECO:0000313" key="2">
    <source>
        <dbReference type="EMBL" id="KAJ8787059.1"/>
    </source>
</evidence>
<reference evidence="2 3" key="1">
    <citation type="submission" date="2022-11" db="EMBL/GenBank/DDBJ databases">
        <title>Whole genome sequence of Eschrichtius robustus ER-17-0199.</title>
        <authorList>
            <person name="Bruniche-Olsen A."/>
            <person name="Black A.N."/>
            <person name="Fields C.J."/>
            <person name="Walden K."/>
            <person name="Dewoody J.A."/>
        </authorList>
    </citation>
    <scope>NUCLEOTIDE SEQUENCE [LARGE SCALE GENOMIC DNA]</scope>
    <source>
        <strain evidence="2">ER-17-0199</strain>
        <tissue evidence="2">Blubber</tissue>
    </source>
</reference>
<dbReference type="EMBL" id="JAIQCJ010001885">
    <property type="protein sequence ID" value="KAJ8787059.1"/>
    <property type="molecule type" value="Genomic_DNA"/>
</dbReference>
<feature type="region of interest" description="Disordered" evidence="1">
    <location>
        <begin position="189"/>
        <end position="275"/>
    </location>
</feature>
<gene>
    <name evidence="2" type="ORF">J1605_005940</name>
</gene>
<accession>A0AB34H5U3</accession>
<feature type="compositionally biased region" description="Pro residues" evidence="1">
    <location>
        <begin position="196"/>
        <end position="212"/>
    </location>
</feature>